<dbReference type="Proteomes" id="UP001358417">
    <property type="component" value="Unassembled WGS sequence"/>
</dbReference>
<evidence type="ECO:0000313" key="3">
    <source>
        <dbReference type="Proteomes" id="UP001358417"/>
    </source>
</evidence>
<evidence type="ECO:0000313" key="2">
    <source>
        <dbReference type="EMBL" id="KAK5054532.1"/>
    </source>
</evidence>
<dbReference type="EMBL" id="JAVRRD010000010">
    <property type="protein sequence ID" value="KAK5054532.1"/>
    <property type="molecule type" value="Genomic_DNA"/>
</dbReference>
<reference evidence="2 3" key="1">
    <citation type="submission" date="2023-08" db="EMBL/GenBank/DDBJ databases">
        <title>Black Yeasts Isolated from many extreme environments.</title>
        <authorList>
            <person name="Coleine C."/>
            <person name="Stajich J.E."/>
            <person name="Selbmann L."/>
        </authorList>
    </citation>
    <scope>NUCLEOTIDE SEQUENCE [LARGE SCALE GENOMIC DNA]</scope>
    <source>
        <strain evidence="2 3">CCFEE 5792</strain>
    </source>
</reference>
<dbReference type="RefSeq" id="XP_064707305.1">
    <property type="nucleotide sequence ID" value="XM_064845047.1"/>
</dbReference>
<name>A0AAV9NCH0_9EURO</name>
<protein>
    <submittedName>
        <fullName evidence="2">Uncharacterized protein</fullName>
    </submittedName>
</protein>
<feature type="compositionally biased region" description="Basic residues" evidence="1">
    <location>
        <begin position="34"/>
        <end position="44"/>
    </location>
</feature>
<dbReference type="AlphaFoldDB" id="A0AAV9NCH0"/>
<comment type="caution">
    <text evidence="2">The sequence shown here is derived from an EMBL/GenBank/DDBJ whole genome shotgun (WGS) entry which is preliminary data.</text>
</comment>
<dbReference type="GeneID" id="89969643"/>
<feature type="region of interest" description="Disordered" evidence="1">
    <location>
        <begin position="34"/>
        <end position="63"/>
    </location>
</feature>
<gene>
    <name evidence="2" type="ORF">LTR84_001423</name>
</gene>
<accession>A0AAV9NCH0</accession>
<proteinExistence type="predicted"/>
<organism evidence="2 3">
    <name type="scientific">Exophiala bonariae</name>
    <dbReference type="NCBI Taxonomy" id="1690606"/>
    <lineage>
        <taxon>Eukaryota</taxon>
        <taxon>Fungi</taxon>
        <taxon>Dikarya</taxon>
        <taxon>Ascomycota</taxon>
        <taxon>Pezizomycotina</taxon>
        <taxon>Eurotiomycetes</taxon>
        <taxon>Chaetothyriomycetidae</taxon>
        <taxon>Chaetothyriales</taxon>
        <taxon>Herpotrichiellaceae</taxon>
        <taxon>Exophiala</taxon>
    </lineage>
</organism>
<evidence type="ECO:0000256" key="1">
    <source>
        <dbReference type="SAM" id="MobiDB-lite"/>
    </source>
</evidence>
<keyword evidence="3" id="KW-1185">Reference proteome</keyword>
<sequence length="518" mass="56937">MAECTSDFLTFIPSESRSSAAQEAIRVHVLRNRHRQRRETHRIRGGNGGGKEHSNKARSPTASGFAQYGGQFQIWQPDVLSKSRYVASPPEVVGSIGLEYIGTTGSSTSSMDDAALTYPIQDEGIECISPLNPAGLGETVSNATSETGSPSSDREAIEETLIQHYIASGGSPIAHDFLRAFRQSSATFSAFLAMVSARVWDEQGGNAAPLLDPTELESQALQGVAREISAHSQTRPAWSTILTVALLANLRDGRDLACHWRGLVEMVRLHGGVGGLRAHAEFHAFLLWAEGIAPDGCPESLGHLDPAYVAARELGAGSSMNELQEFLARVDAQLVADHVEPKHTSCAPPPAPPCKLTSPVLASLQRPPVKRAGYVCDKWRRARLACLVVFASFSLQQHPACRLQDHPQYRVVEAEVRSRERRYTVFAEELYYVTVLVGNTDQTCALTWLVARRVNALKRLEMRDRNTCYRLLALYLGFRDPHAAEMLGGEWRDLSERLLLVDDGVRTRKEMDPPPDPP</sequence>